<comment type="caution">
    <text evidence="2">The sequence shown here is derived from an EMBL/GenBank/DDBJ whole genome shotgun (WGS) entry which is preliminary data.</text>
</comment>
<dbReference type="Proteomes" id="UP000034325">
    <property type="component" value="Unassembled WGS sequence"/>
</dbReference>
<feature type="transmembrane region" description="Helical" evidence="1">
    <location>
        <begin position="7"/>
        <end position="27"/>
    </location>
</feature>
<evidence type="ECO:0000313" key="2">
    <source>
        <dbReference type="EMBL" id="KKQ96123.1"/>
    </source>
</evidence>
<feature type="transmembrane region" description="Helical" evidence="1">
    <location>
        <begin position="69"/>
        <end position="93"/>
    </location>
</feature>
<proteinExistence type="predicted"/>
<name>A0A0G0LW16_9BACT</name>
<protein>
    <submittedName>
        <fullName evidence="2">Uncharacterized protein</fullName>
    </submittedName>
</protein>
<dbReference type="PATRIC" id="fig|1618549.4.peg.1479"/>
<dbReference type="AlphaFoldDB" id="A0A0G0LW16"/>
<evidence type="ECO:0000256" key="1">
    <source>
        <dbReference type="SAM" id="Phobius"/>
    </source>
</evidence>
<keyword evidence="1" id="KW-0812">Transmembrane</keyword>
<reference evidence="2 3" key="1">
    <citation type="journal article" date="2015" name="Nature">
        <title>rRNA introns, odd ribosomes, and small enigmatic genomes across a large radiation of phyla.</title>
        <authorList>
            <person name="Brown C.T."/>
            <person name="Hug L.A."/>
            <person name="Thomas B.C."/>
            <person name="Sharon I."/>
            <person name="Castelle C.J."/>
            <person name="Singh A."/>
            <person name="Wilkins M.J."/>
            <person name="Williams K.H."/>
            <person name="Banfield J.F."/>
        </authorList>
    </citation>
    <scope>NUCLEOTIDE SEQUENCE [LARGE SCALE GENOMIC DNA]</scope>
</reference>
<keyword evidence="1" id="KW-1133">Transmembrane helix</keyword>
<feature type="transmembrane region" description="Helical" evidence="1">
    <location>
        <begin position="113"/>
        <end position="133"/>
    </location>
</feature>
<dbReference type="Pfam" id="PF04020">
    <property type="entry name" value="Phage_holin_4_2"/>
    <property type="match status" value="1"/>
</dbReference>
<keyword evidence="1" id="KW-0472">Membrane</keyword>
<gene>
    <name evidence="2" type="ORF">UT23_C0040G0002</name>
</gene>
<feature type="transmembrane region" description="Helical" evidence="1">
    <location>
        <begin position="33"/>
        <end position="57"/>
    </location>
</feature>
<organism evidence="2 3">
    <name type="scientific">Candidatus Woesebacteria bacterium GW2011_GWA1_39_12</name>
    <dbReference type="NCBI Taxonomy" id="1618549"/>
    <lineage>
        <taxon>Bacteria</taxon>
        <taxon>Candidatus Woeseibacteriota</taxon>
    </lineage>
</organism>
<dbReference type="InterPro" id="IPR007165">
    <property type="entry name" value="Phage_holin_4_2"/>
</dbReference>
<evidence type="ECO:0000313" key="3">
    <source>
        <dbReference type="Proteomes" id="UP000034325"/>
    </source>
</evidence>
<dbReference type="EMBL" id="LBWA01000040">
    <property type="protein sequence ID" value="KKQ96123.1"/>
    <property type="molecule type" value="Genomic_DNA"/>
</dbReference>
<accession>A0A0G0LW16</accession>
<sequence>MKRILRVFATETFSIYLVSQIASGLVFDKGIQSVLITGLALTGATFLVRPIVNLLLLPLNIMTFGFLRWLSHAVTLFLVDLVLPEFGVLSFSFSGFRSELFSLPPVILEAGPFSYIAFSFILALITTIIYWLVD</sequence>